<gene>
    <name evidence="1" type="ORF">RFULGI_LOCUS13670</name>
</gene>
<dbReference type="GO" id="GO:0004674">
    <property type="term" value="F:protein serine/threonine kinase activity"/>
    <property type="evidence" value="ECO:0007669"/>
    <property type="project" value="InterPro"/>
</dbReference>
<evidence type="ECO:0000313" key="1">
    <source>
        <dbReference type="EMBL" id="CAG8752015.1"/>
    </source>
</evidence>
<dbReference type="Proteomes" id="UP000789396">
    <property type="component" value="Unassembled WGS sequence"/>
</dbReference>
<reference evidence="1" key="1">
    <citation type="submission" date="2021-06" db="EMBL/GenBank/DDBJ databases">
        <authorList>
            <person name="Kallberg Y."/>
            <person name="Tangrot J."/>
            <person name="Rosling A."/>
        </authorList>
    </citation>
    <scope>NUCLEOTIDE SEQUENCE</scope>
    <source>
        <strain evidence="1">IN212</strain>
    </source>
</reference>
<keyword evidence="2" id="KW-1185">Reference proteome</keyword>
<proteinExistence type="predicted"/>
<evidence type="ECO:0000313" key="2">
    <source>
        <dbReference type="Proteomes" id="UP000789396"/>
    </source>
</evidence>
<dbReference type="OrthoDB" id="381190at2759"/>
<sequence>NFRSPHFQIVMNHLGMKELLTGQDEIDNVAYDPSEKGQWRLRLFLSCQSNDLFNIQDVIEDYNLKYVYSQDEIGYAVVNSNDLLTFWTLWEVTRYCVLSRLRTPFGGPKQTFDAFEKRLNELLADDLLISIKNELDDDNLHYSMINRYQLRDLINLFDRLELQIYNATVGTSLGNIPQAPRAICDDWFSRIRTGIVKGAKIIGDDALAVMHGFRALAQRVASLNQGLITSENIWLTDFQQILSDVVECLQRLHAGDSIIGLLAWSRRICSSDKNQEASLSDHTNDFTAGENIEPVNSTQKHKSISNQANFDWMNGSHLFAESRYELAASEAIDSFDCLLEVDPEMETILPKARFLSSQIIDSYCMMQDLSSLAQWVHAHDESEIIVDHLVKINQDYLTALAKYHDSDYLDAWKLIDNVPPQISQKYLNY</sequence>
<feature type="non-terminal residue" evidence="1">
    <location>
        <position position="429"/>
    </location>
</feature>
<dbReference type="InterPro" id="IPR031559">
    <property type="entry name" value="SMG1"/>
</dbReference>
<accession>A0A9N9NQU2</accession>
<protein>
    <submittedName>
        <fullName evidence="1">5467_t:CDS:1</fullName>
    </submittedName>
</protein>
<dbReference type="GO" id="GO:0000184">
    <property type="term" value="P:nuclear-transcribed mRNA catabolic process, nonsense-mediated decay"/>
    <property type="evidence" value="ECO:0007669"/>
    <property type="project" value="InterPro"/>
</dbReference>
<comment type="caution">
    <text evidence="1">The sequence shown here is derived from an EMBL/GenBank/DDBJ whole genome shotgun (WGS) entry which is preliminary data.</text>
</comment>
<dbReference type="EMBL" id="CAJVPZ010036746">
    <property type="protein sequence ID" value="CAG8752015.1"/>
    <property type="molecule type" value="Genomic_DNA"/>
</dbReference>
<dbReference type="AlphaFoldDB" id="A0A9N9NQU2"/>
<name>A0A9N9NQU2_9GLOM</name>
<dbReference type="Pfam" id="PF15785">
    <property type="entry name" value="SMG1"/>
    <property type="match status" value="1"/>
</dbReference>
<organism evidence="1 2">
    <name type="scientific">Racocetra fulgida</name>
    <dbReference type="NCBI Taxonomy" id="60492"/>
    <lineage>
        <taxon>Eukaryota</taxon>
        <taxon>Fungi</taxon>
        <taxon>Fungi incertae sedis</taxon>
        <taxon>Mucoromycota</taxon>
        <taxon>Glomeromycotina</taxon>
        <taxon>Glomeromycetes</taxon>
        <taxon>Diversisporales</taxon>
        <taxon>Gigasporaceae</taxon>
        <taxon>Racocetra</taxon>
    </lineage>
</organism>
<feature type="non-terminal residue" evidence="1">
    <location>
        <position position="1"/>
    </location>
</feature>